<dbReference type="PANTHER" id="PTHR43019:SF23">
    <property type="entry name" value="PROTEASE DO-LIKE 5, CHLOROPLASTIC"/>
    <property type="match status" value="1"/>
</dbReference>
<organism evidence="3 4">
    <name type="scientific">Sporosarcina quadrami</name>
    <dbReference type="NCBI Taxonomy" id="2762234"/>
    <lineage>
        <taxon>Bacteria</taxon>
        <taxon>Bacillati</taxon>
        <taxon>Bacillota</taxon>
        <taxon>Bacilli</taxon>
        <taxon>Bacillales</taxon>
        <taxon>Caryophanaceae</taxon>
        <taxon>Sporosarcina</taxon>
    </lineage>
</organism>
<evidence type="ECO:0000256" key="1">
    <source>
        <dbReference type="ARBA" id="ARBA00022825"/>
    </source>
</evidence>
<protein>
    <submittedName>
        <fullName evidence="3">Trypsin-like peptidase domain-containing protein</fullName>
    </submittedName>
</protein>
<dbReference type="EMBL" id="JACSQN010000001">
    <property type="protein sequence ID" value="MBD7983243.1"/>
    <property type="molecule type" value="Genomic_DNA"/>
</dbReference>
<dbReference type="InterPro" id="IPR001940">
    <property type="entry name" value="Peptidase_S1C"/>
</dbReference>
<sequence length="271" mass="30442">MEDEKYEQDVEQVDLSSIDDEDLTEEQMNKLVLKAQEESRLHRKELIPTKRIPKWFIWMLSITLVLSTVAGLFQVFSIPAIDFLMTSAKLSQEEDISIYKESVVVVVSEDGKGTGFSISKDGIILTNYHVIENKESIYVVFPEDGRFEATVLETFEDIDVAVLKIEGSHFPSLTLAENPKIEKDDAITFIGNPLSFKGIVNEGTILAPLKLADWQAEVMMIQAPVYRGNSGSPVFNKAGEVIGIVFATLNHNEYGKVGLFIPIDLYYDKLK</sequence>
<evidence type="ECO:0000313" key="3">
    <source>
        <dbReference type="EMBL" id="MBD7983243.1"/>
    </source>
</evidence>
<keyword evidence="4" id="KW-1185">Reference proteome</keyword>
<keyword evidence="1" id="KW-0378">Hydrolase</keyword>
<feature type="transmembrane region" description="Helical" evidence="2">
    <location>
        <begin position="55"/>
        <end position="76"/>
    </location>
</feature>
<proteinExistence type="predicted"/>
<dbReference type="Gene3D" id="2.40.10.120">
    <property type="match status" value="1"/>
</dbReference>
<dbReference type="Pfam" id="PF13365">
    <property type="entry name" value="Trypsin_2"/>
    <property type="match status" value="1"/>
</dbReference>
<keyword evidence="1" id="KW-0645">Protease</keyword>
<dbReference type="PRINTS" id="PR00834">
    <property type="entry name" value="PROTEASES2C"/>
</dbReference>
<dbReference type="InterPro" id="IPR009003">
    <property type="entry name" value="Peptidase_S1_PA"/>
</dbReference>
<comment type="caution">
    <text evidence="3">The sequence shown here is derived from an EMBL/GenBank/DDBJ whole genome shotgun (WGS) entry which is preliminary data.</text>
</comment>
<evidence type="ECO:0000256" key="2">
    <source>
        <dbReference type="SAM" id="Phobius"/>
    </source>
</evidence>
<keyword evidence="1" id="KW-0720">Serine protease</keyword>
<reference evidence="3 4" key="1">
    <citation type="submission" date="2020-08" db="EMBL/GenBank/DDBJ databases">
        <title>A Genomic Blueprint of the Chicken Gut Microbiome.</title>
        <authorList>
            <person name="Gilroy R."/>
            <person name="Ravi A."/>
            <person name="Getino M."/>
            <person name="Pursley I."/>
            <person name="Horton D.L."/>
            <person name="Alikhan N.-F."/>
            <person name="Baker D."/>
            <person name="Gharbi K."/>
            <person name="Hall N."/>
            <person name="Watson M."/>
            <person name="Adriaenssens E.M."/>
            <person name="Foster-Nyarko E."/>
            <person name="Jarju S."/>
            <person name="Secka A."/>
            <person name="Antonio M."/>
            <person name="Oren A."/>
            <person name="Chaudhuri R."/>
            <person name="La Ragione R.M."/>
            <person name="Hildebrand F."/>
            <person name="Pallen M.J."/>
        </authorList>
    </citation>
    <scope>NUCLEOTIDE SEQUENCE [LARGE SCALE GENOMIC DNA]</scope>
    <source>
        <strain evidence="3 4">Sa2YVA2</strain>
    </source>
</reference>
<keyword evidence="2" id="KW-0472">Membrane</keyword>
<gene>
    <name evidence="3" type="ORF">H9649_01510</name>
</gene>
<dbReference type="Proteomes" id="UP000626786">
    <property type="component" value="Unassembled WGS sequence"/>
</dbReference>
<keyword evidence="2" id="KW-1133">Transmembrane helix</keyword>
<accession>A0ABR8U5D4</accession>
<dbReference type="SUPFAM" id="SSF50494">
    <property type="entry name" value="Trypsin-like serine proteases"/>
    <property type="match status" value="1"/>
</dbReference>
<dbReference type="PANTHER" id="PTHR43019">
    <property type="entry name" value="SERINE ENDOPROTEASE DEGS"/>
    <property type="match status" value="1"/>
</dbReference>
<keyword evidence="2" id="KW-0812">Transmembrane</keyword>
<evidence type="ECO:0000313" key="4">
    <source>
        <dbReference type="Proteomes" id="UP000626786"/>
    </source>
</evidence>
<name>A0ABR8U5D4_9BACL</name>